<evidence type="ECO:0000313" key="2">
    <source>
        <dbReference type="EMBL" id="OMI35133.1"/>
    </source>
</evidence>
<name>A0A1R1SA36_9ACTN</name>
<gene>
    <name evidence="2" type="ORF">SPAR_32866</name>
</gene>
<accession>A0A1R1SA36</accession>
<protein>
    <submittedName>
        <fullName evidence="2">Oxidoreductase</fullName>
    </submittedName>
</protein>
<evidence type="ECO:0000256" key="1">
    <source>
        <dbReference type="SAM" id="MobiDB-lite"/>
    </source>
</evidence>
<dbReference type="EMBL" id="ASQP01000413">
    <property type="protein sequence ID" value="OMI35133.1"/>
    <property type="molecule type" value="Genomic_DNA"/>
</dbReference>
<evidence type="ECO:0000313" key="3">
    <source>
        <dbReference type="Proteomes" id="UP000186168"/>
    </source>
</evidence>
<keyword evidence="3" id="KW-1185">Reference proteome</keyword>
<reference evidence="2 3" key="1">
    <citation type="submission" date="2013-05" db="EMBL/GenBank/DDBJ databases">
        <title>Genome sequence of Streptomyces sparsogenes DSM 40356.</title>
        <authorList>
            <person name="Coyne S."/>
            <person name="Seebeck F.P."/>
        </authorList>
    </citation>
    <scope>NUCLEOTIDE SEQUENCE [LARGE SCALE GENOMIC DNA]</scope>
    <source>
        <strain evidence="2 3">DSM 40356</strain>
    </source>
</reference>
<proteinExistence type="predicted"/>
<dbReference type="Proteomes" id="UP000186168">
    <property type="component" value="Unassembled WGS sequence"/>
</dbReference>
<dbReference type="AlphaFoldDB" id="A0A1R1SA36"/>
<sequence>MRITVAPLAGFVRLAGTMEFGGLEEKVNPRRVAAIKCAAIKRAATESPRGWGEPGGEAIAHHRVPHLAETPSPRRFARW</sequence>
<feature type="region of interest" description="Disordered" evidence="1">
    <location>
        <begin position="45"/>
        <end position="79"/>
    </location>
</feature>
<dbReference type="RefSeq" id="WP_076971807.1">
    <property type="nucleotide sequence ID" value="NZ_ASQP01000413.1"/>
</dbReference>
<comment type="caution">
    <text evidence="2">The sequence shown here is derived from an EMBL/GenBank/DDBJ whole genome shotgun (WGS) entry which is preliminary data.</text>
</comment>
<organism evidence="2 3">
    <name type="scientific">Streptomyces sparsogenes DSM 40356</name>
    <dbReference type="NCBI Taxonomy" id="1331668"/>
    <lineage>
        <taxon>Bacteria</taxon>
        <taxon>Bacillati</taxon>
        <taxon>Actinomycetota</taxon>
        <taxon>Actinomycetes</taxon>
        <taxon>Kitasatosporales</taxon>
        <taxon>Streptomycetaceae</taxon>
        <taxon>Streptomyces</taxon>
    </lineage>
</organism>